<protein>
    <submittedName>
        <fullName evidence="1">Uncharacterized protein</fullName>
    </submittedName>
</protein>
<name>A0A0H3MDD3_ECO7I</name>
<sequence>MMNVTLIVAARFVHIYNHIFNSCLK</sequence>
<dbReference type="Proteomes" id="UP000000749">
    <property type="component" value="Chromosome"/>
</dbReference>
<dbReference type="AlphaFoldDB" id="A0A0H3MDD3"/>
<evidence type="ECO:0000313" key="2">
    <source>
        <dbReference type="Proteomes" id="UP000000749"/>
    </source>
</evidence>
<accession>A0A0H3MDD3</accession>
<dbReference type="HOGENOM" id="CLU_3418876_0_0_6"/>
<gene>
    <name evidence="1" type="ordered locus">ECIAI39_0361</name>
</gene>
<proteinExistence type="predicted"/>
<dbReference type="EMBL" id="CU928164">
    <property type="protein sequence ID" value="CAR16501.1"/>
    <property type="molecule type" value="Genomic_DNA"/>
</dbReference>
<dbReference type="STRING" id="585057.ECIAI39_0361"/>
<organism evidence="1 2">
    <name type="scientific">Escherichia coli O7:K1 (strain IAI39 / ExPEC)</name>
    <dbReference type="NCBI Taxonomy" id="585057"/>
    <lineage>
        <taxon>Bacteria</taxon>
        <taxon>Pseudomonadati</taxon>
        <taxon>Pseudomonadota</taxon>
        <taxon>Gammaproteobacteria</taxon>
        <taxon>Enterobacterales</taxon>
        <taxon>Enterobacteriaceae</taxon>
        <taxon>Escherichia</taxon>
    </lineage>
</organism>
<reference evidence="2" key="1">
    <citation type="journal article" date="2009" name="PLoS Genet.">
        <title>Organised genome dynamics in the Escherichia coli species results in highly diverse adaptive paths.</title>
        <authorList>
            <person name="Touchon M."/>
            <person name="Hoede C."/>
            <person name="Tenaillon O."/>
            <person name="Barbe V."/>
            <person name="Baeriswyl S."/>
            <person name="Bidet P."/>
            <person name="Bingen E."/>
            <person name="Bonacorsi S."/>
            <person name="Bouchier C."/>
            <person name="Bouvet O."/>
            <person name="Calteau A."/>
            <person name="Chiapello H."/>
            <person name="Clermont O."/>
            <person name="Cruveiller S."/>
            <person name="Danchin A."/>
            <person name="Diard M."/>
            <person name="Dossat C."/>
            <person name="Karoui M.E."/>
            <person name="Frapy E."/>
            <person name="Garry L."/>
            <person name="Ghigo J.M."/>
            <person name="Gilles A.M."/>
            <person name="Johnson J."/>
            <person name="Le Bouguenec C."/>
            <person name="Lescat M."/>
            <person name="Mangenot S."/>
            <person name="Martinez-Jehanne V."/>
            <person name="Matic I."/>
            <person name="Nassif X."/>
            <person name="Oztas S."/>
            <person name="Petit M.A."/>
            <person name="Pichon C."/>
            <person name="Rouy Z."/>
            <person name="Ruf C.S."/>
            <person name="Schneider D."/>
            <person name="Tourret J."/>
            <person name="Vacherie B."/>
            <person name="Vallenet D."/>
            <person name="Medigue C."/>
            <person name="Rocha E.P.C."/>
            <person name="Denamur E."/>
        </authorList>
    </citation>
    <scope>NUCLEOTIDE SEQUENCE [LARGE SCALE GENOMIC DNA]</scope>
    <source>
        <strain evidence="2">IAI39 / ExPEC</strain>
    </source>
</reference>
<evidence type="ECO:0000313" key="1">
    <source>
        <dbReference type="EMBL" id="CAR16501.1"/>
    </source>
</evidence>
<dbReference type="KEGG" id="ect:ECIAI39_0361"/>